<evidence type="ECO:0000313" key="6">
    <source>
        <dbReference type="EMBL" id="TWI09498.1"/>
    </source>
</evidence>
<dbReference type="PANTHER" id="PTHR21496:SF23">
    <property type="entry name" value="3-PHENYLPROPIONATE_CINNAMIC ACID DIOXYGENASE FERREDOXIN SUBUNIT"/>
    <property type="match status" value="1"/>
</dbReference>
<dbReference type="EMBL" id="VLKP01000008">
    <property type="protein sequence ID" value="TWI09498.1"/>
    <property type="molecule type" value="Genomic_DNA"/>
</dbReference>
<dbReference type="GO" id="GO:0051213">
    <property type="term" value="F:dioxygenase activity"/>
    <property type="evidence" value="ECO:0007669"/>
    <property type="project" value="UniProtKB-KW"/>
</dbReference>
<dbReference type="RefSeq" id="WP_144815413.1">
    <property type="nucleotide sequence ID" value="NZ_VLKP01000008.1"/>
</dbReference>
<dbReference type="AlphaFoldDB" id="A0A562LPK7"/>
<keyword evidence="6" id="KW-0223">Dioxygenase</keyword>
<dbReference type="CDD" id="cd03528">
    <property type="entry name" value="Rieske_RO_ferredoxin"/>
    <property type="match status" value="1"/>
</dbReference>
<dbReference type="PANTHER" id="PTHR21496">
    <property type="entry name" value="FERREDOXIN-RELATED"/>
    <property type="match status" value="1"/>
</dbReference>
<reference evidence="6 7" key="1">
    <citation type="journal article" date="2015" name="Stand. Genomic Sci.">
        <title>Genomic Encyclopedia of Bacterial and Archaeal Type Strains, Phase III: the genomes of soil and plant-associated and newly described type strains.</title>
        <authorList>
            <person name="Whitman W.B."/>
            <person name="Woyke T."/>
            <person name="Klenk H.P."/>
            <person name="Zhou Y."/>
            <person name="Lilburn T.G."/>
            <person name="Beck B.J."/>
            <person name="De Vos P."/>
            <person name="Vandamme P."/>
            <person name="Eisen J.A."/>
            <person name="Garrity G."/>
            <person name="Hugenholtz P."/>
            <person name="Kyrpides N.C."/>
        </authorList>
    </citation>
    <scope>NUCLEOTIDE SEQUENCE [LARGE SCALE GENOMIC DNA]</scope>
    <source>
        <strain evidence="6 7">CGMCC 1.10136</strain>
    </source>
</reference>
<gene>
    <name evidence="6" type="ORF">IP93_02115</name>
</gene>
<keyword evidence="4" id="KW-0411">Iron-sulfur</keyword>
<evidence type="ECO:0000256" key="3">
    <source>
        <dbReference type="ARBA" id="ARBA00023004"/>
    </source>
</evidence>
<keyword evidence="2" id="KW-0479">Metal-binding</keyword>
<evidence type="ECO:0000256" key="1">
    <source>
        <dbReference type="ARBA" id="ARBA00022714"/>
    </source>
</evidence>
<sequence>MGDWTFVCATSQLLPGESTVAWDGDTPILVVNYDGDFYAMEDRCSHEDFELSAGKFDGEDATIECVLHGAKFDVRDGRALCAPAYEPVVKFPVKVDDVGIWTRDDRE</sequence>
<evidence type="ECO:0000256" key="2">
    <source>
        <dbReference type="ARBA" id="ARBA00022723"/>
    </source>
</evidence>
<dbReference type="PROSITE" id="PS51296">
    <property type="entry name" value="RIESKE"/>
    <property type="match status" value="1"/>
</dbReference>
<dbReference type="InterPro" id="IPR017941">
    <property type="entry name" value="Rieske_2Fe-2S"/>
</dbReference>
<dbReference type="SUPFAM" id="SSF50022">
    <property type="entry name" value="ISP domain"/>
    <property type="match status" value="1"/>
</dbReference>
<feature type="domain" description="Rieske" evidence="5">
    <location>
        <begin position="5"/>
        <end position="102"/>
    </location>
</feature>
<keyword evidence="7" id="KW-1185">Reference proteome</keyword>
<dbReference type="Gene3D" id="2.102.10.10">
    <property type="entry name" value="Rieske [2Fe-2S] iron-sulphur domain"/>
    <property type="match status" value="1"/>
</dbReference>
<dbReference type="OrthoDB" id="9800167at2"/>
<dbReference type="InterPro" id="IPR036922">
    <property type="entry name" value="Rieske_2Fe-2S_sf"/>
</dbReference>
<name>A0A562LPK7_9GAMM</name>
<keyword evidence="1" id="KW-0001">2Fe-2S</keyword>
<dbReference type="GO" id="GO:0051537">
    <property type="term" value="F:2 iron, 2 sulfur cluster binding"/>
    <property type="evidence" value="ECO:0007669"/>
    <property type="project" value="UniProtKB-KW"/>
</dbReference>
<evidence type="ECO:0000313" key="7">
    <source>
        <dbReference type="Proteomes" id="UP000316471"/>
    </source>
</evidence>
<dbReference type="GO" id="GO:0046872">
    <property type="term" value="F:metal ion binding"/>
    <property type="evidence" value="ECO:0007669"/>
    <property type="project" value="UniProtKB-KW"/>
</dbReference>
<protein>
    <submittedName>
        <fullName evidence="6">3-phenylpropionate/trans-cinnamate dioxygenase ferredoxin subunit</fullName>
    </submittedName>
</protein>
<dbReference type="Proteomes" id="UP000316471">
    <property type="component" value="Unassembled WGS sequence"/>
</dbReference>
<evidence type="ECO:0000259" key="5">
    <source>
        <dbReference type="PROSITE" id="PS51296"/>
    </source>
</evidence>
<keyword evidence="3" id="KW-0408">Iron</keyword>
<proteinExistence type="predicted"/>
<dbReference type="Pfam" id="PF00355">
    <property type="entry name" value="Rieske"/>
    <property type="match status" value="1"/>
</dbReference>
<organism evidence="6 7">
    <name type="scientific">Aerolutibacter ruishenii</name>
    <dbReference type="NCBI Taxonomy" id="686800"/>
    <lineage>
        <taxon>Bacteria</taxon>
        <taxon>Pseudomonadati</taxon>
        <taxon>Pseudomonadota</taxon>
        <taxon>Gammaproteobacteria</taxon>
        <taxon>Lysobacterales</taxon>
        <taxon>Lysobacteraceae</taxon>
        <taxon>Aerolutibacter</taxon>
    </lineage>
</organism>
<keyword evidence="6" id="KW-0560">Oxidoreductase</keyword>
<evidence type="ECO:0000256" key="4">
    <source>
        <dbReference type="ARBA" id="ARBA00023014"/>
    </source>
</evidence>
<accession>A0A562LPK7</accession>
<comment type="caution">
    <text evidence="6">The sequence shown here is derived from an EMBL/GenBank/DDBJ whole genome shotgun (WGS) entry which is preliminary data.</text>
</comment>